<organism evidence="7 8">
    <name type="scientific">Halocaridina rubra</name>
    <name type="common">Hawaiian red shrimp</name>
    <dbReference type="NCBI Taxonomy" id="373956"/>
    <lineage>
        <taxon>Eukaryota</taxon>
        <taxon>Metazoa</taxon>
        <taxon>Ecdysozoa</taxon>
        <taxon>Arthropoda</taxon>
        <taxon>Crustacea</taxon>
        <taxon>Multicrustacea</taxon>
        <taxon>Malacostraca</taxon>
        <taxon>Eumalacostraca</taxon>
        <taxon>Eucarida</taxon>
        <taxon>Decapoda</taxon>
        <taxon>Pleocyemata</taxon>
        <taxon>Caridea</taxon>
        <taxon>Atyoidea</taxon>
        <taxon>Atyidae</taxon>
        <taxon>Halocaridina</taxon>
    </lineage>
</organism>
<accession>A0AAN9A5J5</accession>
<keyword evidence="6" id="KW-0406">Ion transport</keyword>
<keyword evidence="6" id="KW-0868">Chloride</keyword>
<dbReference type="AlphaFoldDB" id="A0AAN9A5J5"/>
<keyword evidence="2" id="KW-0812">Transmembrane</keyword>
<keyword evidence="8" id="KW-1185">Reference proteome</keyword>
<keyword evidence="4" id="KW-0472">Membrane</keyword>
<comment type="similarity">
    <text evidence="5 6">Belongs to the anion channel-forming bestrophin (TC 1.A.46) family. Calcium-sensitive chloride channel subfamily.</text>
</comment>
<comment type="subcellular location">
    <subcellularLocation>
        <location evidence="6">Cell membrane</location>
        <topology evidence="6">Multi-pass membrane protein</topology>
    </subcellularLocation>
    <subcellularLocation>
        <location evidence="1">Membrane</location>
    </subcellularLocation>
</comment>
<evidence type="ECO:0000256" key="1">
    <source>
        <dbReference type="ARBA" id="ARBA00004370"/>
    </source>
</evidence>
<evidence type="ECO:0000256" key="6">
    <source>
        <dbReference type="RuleBase" id="RU363126"/>
    </source>
</evidence>
<comment type="function">
    <text evidence="6">Forms chloride channels.</text>
</comment>
<dbReference type="PANTHER" id="PTHR10736:SF0">
    <property type="entry name" value="BESTROPHIN HOMOLOG"/>
    <property type="match status" value="1"/>
</dbReference>
<dbReference type="GO" id="GO:0005886">
    <property type="term" value="C:plasma membrane"/>
    <property type="evidence" value="ECO:0007669"/>
    <property type="project" value="UniProtKB-SubCell"/>
</dbReference>
<sequence>VVTIAVYSFFCSSLIGEQYLDPAQKHVGHSIDLYIPLSALLQLFFYIGWVKVAEALLNPFGDDDHDFEFVPLIERNWEMSKMIGEPQPNEIPPAVINIGKNLTSDISNNSFSLMMISKSNENIEYIDSNA</sequence>
<evidence type="ECO:0000256" key="3">
    <source>
        <dbReference type="ARBA" id="ARBA00022989"/>
    </source>
</evidence>
<feature type="non-terminal residue" evidence="7">
    <location>
        <position position="1"/>
    </location>
</feature>
<dbReference type="PANTHER" id="PTHR10736">
    <property type="entry name" value="BESTROPHIN"/>
    <property type="match status" value="1"/>
</dbReference>
<keyword evidence="6" id="KW-0813">Transport</keyword>
<reference evidence="7 8" key="1">
    <citation type="submission" date="2023-11" db="EMBL/GenBank/DDBJ databases">
        <title>Halocaridina rubra genome assembly.</title>
        <authorList>
            <person name="Smith C."/>
        </authorList>
    </citation>
    <scope>NUCLEOTIDE SEQUENCE [LARGE SCALE GENOMIC DNA]</scope>
    <source>
        <strain evidence="7">EP-1</strain>
        <tissue evidence="7">Whole</tissue>
    </source>
</reference>
<comment type="caution">
    <text evidence="7">The sequence shown here is derived from an EMBL/GenBank/DDBJ whole genome shotgun (WGS) entry which is preliminary data.</text>
</comment>
<keyword evidence="6" id="KW-0869">Chloride channel</keyword>
<dbReference type="EMBL" id="JAXCGZ010015348">
    <property type="protein sequence ID" value="KAK7070477.1"/>
    <property type="molecule type" value="Genomic_DNA"/>
</dbReference>
<dbReference type="Pfam" id="PF01062">
    <property type="entry name" value="Bestrophin"/>
    <property type="match status" value="1"/>
</dbReference>
<evidence type="ECO:0000256" key="4">
    <source>
        <dbReference type="ARBA" id="ARBA00023136"/>
    </source>
</evidence>
<keyword evidence="6" id="KW-1003">Cell membrane</keyword>
<evidence type="ECO:0000256" key="5">
    <source>
        <dbReference type="ARBA" id="ARBA00034769"/>
    </source>
</evidence>
<dbReference type="GO" id="GO:0034707">
    <property type="term" value="C:chloride channel complex"/>
    <property type="evidence" value="ECO:0007669"/>
    <property type="project" value="UniProtKB-KW"/>
</dbReference>
<evidence type="ECO:0000313" key="8">
    <source>
        <dbReference type="Proteomes" id="UP001381693"/>
    </source>
</evidence>
<evidence type="ECO:0000313" key="7">
    <source>
        <dbReference type="EMBL" id="KAK7070477.1"/>
    </source>
</evidence>
<name>A0AAN9A5J5_HALRR</name>
<protein>
    <recommendedName>
        <fullName evidence="6">Bestrophin homolog</fullName>
    </recommendedName>
</protein>
<evidence type="ECO:0000256" key="2">
    <source>
        <dbReference type="ARBA" id="ARBA00022692"/>
    </source>
</evidence>
<dbReference type="Proteomes" id="UP001381693">
    <property type="component" value="Unassembled WGS sequence"/>
</dbReference>
<dbReference type="InterPro" id="IPR021134">
    <property type="entry name" value="Bestrophin-like"/>
</dbReference>
<proteinExistence type="inferred from homology"/>
<keyword evidence="3" id="KW-1133">Transmembrane helix</keyword>
<keyword evidence="6" id="KW-0407">Ion channel</keyword>
<gene>
    <name evidence="7" type="primary">BEST2</name>
    <name evidence="7" type="ORF">SK128_017569</name>
</gene>
<dbReference type="InterPro" id="IPR000615">
    <property type="entry name" value="Bestrophin"/>
</dbReference>
<dbReference type="GO" id="GO:0005254">
    <property type="term" value="F:chloride channel activity"/>
    <property type="evidence" value="ECO:0007669"/>
    <property type="project" value="UniProtKB-KW"/>
</dbReference>